<gene>
    <name evidence="3" type="ORF">DI536_12005</name>
</gene>
<dbReference type="PANTHER" id="PTHR43000">
    <property type="entry name" value="DTDP-D-GLUCOSE 4,6-DEHYDRATASE-RELATED"/>
    <property type="match status" value="1"/>
</dbReference>
<dbReference type="AlphaFoldDB" id="A0A2W5TL16"/>
<dbReference type="SUPFAM" id="SSF51735">
    <property type="entry name" value="NAD(P)-binding Rossmann-fold domains"/>
    <property type="match status" value="1"/>
</dbReference>
<dbReference type="EMBL" id="QFQP01000009">
    <property type="protein sequence ID" value="PZR13476.1"/>
    <property type="molecule type" value="Genomic_DNA"/>
</dbReference>
<evidence type="ECO:0000259" key="2">
    <source>
        <dbReference type="Pfam" id="PF01370"/>
    </source>
</evidence>
<proteinExistence type="inferred from homology"/>
<evidence type="ECO:0000256" key="1">
    <source>
        <dbReference type="ARBA" id="ARBA00007637"/>
    </source>
</evidence>
<dbReference type="InterPro" id="IPR001509">
    <property type="entry name" value="Epimerase_deHydtase"/>
</dbReference>
<dbReference type="InterPro" id="IPR036291">
    <property type="entry name" value="NAD(P)-bd_dom_sf"/>
</dbReference>
<feature type="domain" description="NAD-dependent epimerase/dehydratase" evidence="2">
    <location>
        <begin position="181"/>
        <end position="283"/>
    </location>
</feature>
<organism evidence="3 4">
    <name type="scientific">Archangium gephyra</name>
    <dbReference type="NCBI Taxonomy" id="48"/>
    <lineage>
        <taxon>Bacteria</taxon>
        <taxon>Pseudomonadati</taxon>
        <taxon>Myxococcota</taxon>
        <taxon>Myxococcia</taxon>
        <taxon>Myxococcales</taxon>
        <taxon>Cystobacterineae</taxon>
        <taxon>Archangiaceae</taxon>
        <taxon>Archangium</taxon>
    </lineage>
</organism>
<evidence type="ECO:0000313" key="3">
    <source>
        <dbReference type="EMBL" id="PZR13476.1"/>
    </source>
</evidence>
<dbReference type="Pfam" id="PF01370">
    <property type="entry name" value="Epimerase"/>
    <property type="match status" value="2"/>
</dbReference>
<feature type="domain" description="NAD-dependent epimerase/dehydratase" evidence="2">
    <location>
        <begin position="4"/>
        <end position="135"/>
    </location>
</feature>
<name>A0A2W5TL16_9BACT</name>
<dbReference type="Gene3D" id="3.40.50.720">
    <property type="entry name" value="NAD(P)-binding Rossmann-like Domain"/>
    <property type="match status" value="1"/>
</dbReference>
<evidence type="ECO:0000313" key="4">
    <source>
        <dbReference type="Proteomes" id="UP000249061"/>
    </source>
</evidence>
<dbReference type="Proteomes" id="UP000249061">
    <property type="component" value="Unassembled WGS sequence"/>
</dbReference>
<protein>
    <submittedName>
        <fullName evidence="3">NAD-dependent dehydratase</fullName>
    </submittedName>
</protein>
<sequence>MKQVLITGGAGFIGCLLAERLLKAGVEVVVFDNLHPQVHTEPGVPSRLPKGARLVLGDVCSADNWRSLFHTLRPDAIVHLAAETGTGQSLTQSHRHASVNVVGTSLMLDALTAVKHVPSRMLLSSSRAVYGDGAWRDSAGQLFYPPGRSRSQLEAAQWDYLDANGKVATAVANDARIVASNPISVYGATKLAQEHMLSAWSRAFGSALTVLRFQNVYGAGQAIGNPYTGVLTFFATQARAGKPIDIYEDGKIIRDFVHVQDVVSAVHLALAREGGHPTAIDIGCGEATDIAYVAKMMAKLGGVEARVTGRFRDGDVRAAWASIEQAQSVLGYKAAVPLETGLRELLDSVPSR</sequence>
<comment type="similarity">
    <text evidence="1">Belongs to the NAD(P)-dependent epimerase/dehydratase family.</text>
</comment>
<comment type="caution">
    <text evidence="3">The sequence shown here is derived from an EMBL/GenBank/DDBJ whole genome shotgun (WGS) entry which is preliminary data.</text>
</comment>
<dbReference type="PROSITE" id="PS51257">
    <property type="entry name" value="PROKAR_LIPOPROTEIN"/>
    <property type="match status" value="1"/>
</dbReference>
<reference evidence="3 4" key="1">
    <citation type="submission" date="2017-08" db="EMBL/GenBank/DDBJ databases">
        <title>Infants hospitalized years apart are colonized by the same room-sourced microbial strains.</title>
        <authorList>
            <person name="Brooks B."/>
            <person name="Olm M.R."/>
            <person name="Firek B.A."/>
            <person name="Baker R."/>
            <person name="Thomas B.C."/>
            <person name="Morowitz M.J."/>
            <person name="Banfield J.F."/>
        </authorList>
    </citation>
    <scope>NUCLEOTIDE SEQUENCE [LARGE SCALE GENOMIC DNA]</scope>
    <source>
        <strain evidence="3">S2_003_000_R2_14</strain>
    </source>
</reference>
<accession>A0A2W5TL16</accession>